<proteinExistence type="inferred from homology"/>
<comment type="similarity">
    <text evidence="1">Belongs to the protein kinase superfamily. CMGC Ser/Thr protein kinase family. MNB/DYRK subfamily.</text>
</comment>
<evidence type="ECO:0000256" key="8">
    <source>
        <dbReference type="ARBA" id="ARBA00049003"/>
    </source>
</evidence>
<organism evidence="14 15">
    <name type="scientific">Tritrichomonas musculus</name>
    <dbReference type="NCBI Taxonomy" id="1915356"/>
    <lineage>
        <taxon>Eukaryota</taxon>
        <taxon>Metamonada</taxon>
        <taxon>Parabasalia</taxon>
        <taxon>Tritrichomonadida</taxon>
        <taxon>Tritrichomonadidae</taxon>
        <taxon>Tritrichomonas</taxon>
    </lineage>
</organism>
<dbReference type="PANTHER" id="PTHR24058:SF22">
    <property type="entry name" value="DUAL SPECIFICITY TYROSINE-PHOSPHORYLATION-REGULATED KINASE 4"/>
    <property type="match status" value="1"/>
</dbReference>
<keyword evidence="15" id="KW-1185">Reference proteome</keyword>
<name>A0ABR2LCG8_9EUKA</name>
<comment type="catalytic activity">
    <reaction evidence="8">
        <text>L-seryl-[protein] + ATP = O-phospho-L-seryl-[protein] + ADP + H(+)</text>
        <dbReference type="Rhea" id="RHEA:17989"/>
        <dbReference type="Rhea" id="RHEA-COMP:9863"/>
        <dbReference type="Rhea" id="RHEA-COMP:11604"/>
        <dbReference type="ChEBI" id="CHEBI:15378"/>
        <dbReference type="ChEBI" id="CHEBI:29999"/>
        <dbReference type="ChEBI" id="CHEBI:30616"/>
        <dbReference type="ChEBI" id="CHEBI:83421"/>
        <dbReference type="ChEBI" id="CHEBI:456216"/>
        <dbReference type="EC" id="2.7.12.1"/>
    </reaction>
</comment>
<keyword evidence="4" id="KW-0808">Transferase</keyword>
<feature type="binding site" evidence="11">
    <location>
        <position position="232"/>
    </location>
    <ligand>
        <name>ATP</name>
        <dbReference type="ChEBI" id="CHEBI:30616"/>
    </ligand>
</feature>
<feature type="region of interest" description="Disordered" evidence="12">
    <location>
        <begin position="1"/>
        <end position="38"/>
    </location>
</feature>
<evidence type="ECO:0000256" key="7">
    <source>
        <dbReference type="ARBA" id="ARBA00022840"/>
    </source>
</evidence>
<keyword evidence="7 11" id="KW-0067">ATP-binding</keyword>
<dbReference type="EC" id="2.7.12.1" evidence="2"/>
<feature type="region of interest" description="Disordered" evidence="12">
    <location>
        <begin position="262"/>
        <end position="320"/>
    </location>
</feature>
<dbReference type="PROSITE" id="PS50011">
    <property type="entry name" value="PROTEIN_KINASE_DOM"/>
    <property type="match status" value="1"/>
</dbReference>
<keyword evidence="3" id="KW-0723">Serine/threonine-protein kinase</keyword>
<dbReference type="Proteomes" id="UP001470230">
    <property type="component" value="Unassembled WGS sequence"/>
</dbReference>
<evidence type="ECO:0000313" key="15">
    <source>
        <dbReference type="Proteomes" id="UP001470230"/>
    </source>
</evidence>
<evidence type="ECO:0000256" key="9">
    <source>
        <dbReference type="ARBA" id="ARBA00049308"/>
    </source>
</evidence>
<evidence type="ECO:0000259" key="13">
    <source>
        <dbReference type="PROSITE" id="PS50011"/>
    </source>
</evidence>
<feature type="compositionally biased region" description="Low complexity" evidence="12">
    <location>
        <begin position="51"/>
        <end position="61"/>
    </location>
</feature>
<feature type="domain" description="Protein kinase" evidence="13">
    <location>
        <begin position="203"/>
        <end position="662"/>
    </location>
</feature>
<dbReference type="EMBL" id="JAPFFF010000001">
    <property type="protein sequence ID" value="KAK8900185.1"/>
    <property type="molecule type" value="Genomic_DNA"/>
</dbReference>
<accession>A0ABR2LCG8</accession>
<sequence length="670" mass="75112">MNESKKEQPVPLKIQISPRKVQPNSVKPQSTIKRNKKEIILSFSSKEVASLSKNSMKSSNNQTNVNENSKNVNTQKTGNQQIKRSPIKRNHSQVEVSSPILKSQSPNTTKNDDEFEKQIQKIQTDLSPGVAIGHDGKIPASPAFVKHKYKDMLTPYEMSEINEYPSIYFIGNSISKKITKGSFDQDKTFQYNARIGDHIAYRYEIISILGKGAFGTVLKCIDHKTKDKVAIKILINAPVMERQGRIEIDNMRLLSSGVLSTEIKREEHHSPSNKSTQLNQKAKTKRSSSSESTYSTINSNSNVNSTKVSSQPISNSNNPNMKHVVKMIDSFKFRNHTCIVTEILGESLYDFMKRKTKSKPTQLQNSKGNSNSNSNNSVQPKQPEQFEPLPAQMVKLIAFQIMDGLASIHRKKIIHGDLKPENILFTIPTSENSHKQNTSSPKSRPVTSQKKYSYPLTSPYQSPRKIASSFATSHSTTNNFGLKSKVKIIDFGSSCRQGELVFNYIQSRFYRAPEVILGAYYGPGIDVWSAGCIIAELAVGRPLFPATSETDLLVRFIETLGMPPQGVIQMQSDFVSKSQAQKTKTSNSQKSKPSTVNPQKNRFFCDDGRLINVVSQPVPMKTRLSSILKSTDALMIDFLSKCLEWDKNKRMSAAKLCRHPWISSFATQND</sequence>
<evidence type="ECO:0000256" key="3">
    <source>
        <dbReference type="ARBA" id="ARBA00022527"/>
    </source>
</evidence>
<evidence type="ECO:0000256" key="4">
    <source>
        <dbReference type="ARBA" id="ARBA00022679"/>
    </source>
</evidence>
<feature type="region of interest" description="Disordered" evidence="12">
    <location>
        <begin position="51"/>
        <end position="114"/>
    </location>
</feature>
<comment type="caution">
    <text evidence="14">The sequence shown here is derived from an EMBL/GenBank/DDBJ whole genome shotgun (WGS) entry which is preliminary data.</text>
</comment>
<feature type="compositionally biased region" description="Low complexity" evidence="12">
    <location>
        <begin position="365"/>
        <end position="377"/>
    </location>
</feature>
<dbReference type="InterPro" id="IPR017441">
    <property type="entry name" value="Protein_kinase_ATP_BS"/>
</dbReference>
<reference evidence="14 15" key="1">
    <citation type="submission" date="2024-04" db="EMBL/GenBank/DDBJ databases">
        <title>Tritrichomonas musculus Genome.</title>
        <authorList>
            <person name="Alves-Ferreira E."/>
            <person name="Grigg M."/>
            <person name="Lorenzi H."/>
            <person name="Galac M."/>
        </authorList>
    </citation>
    <scope>NUCLEOTIDE SEQUENCE [LARGE SCALE GENOMIC DNA]</scope>
    <source>
        <strain evidence="14 15">EAF2021</strain>
    </source>
</reference>
<evidence type="ECO:0000256" key="2">
    <source>
        <dbReference type="ARBA" id="ARBA00013203"/>
    </source>
</evidence>
<evidence type="ECO:0000256" key="1">
    <source>
        <dbReference type="ARBA" id="ARBA00008867"/>
    </source>
</evidence>
<feature type="region of interest" description="Disordered" evidence="12">
    <location>
        <begin position="579"/>
        <end position="600"/>
    </location>
</feature>
<dbReference type="InterPro" id="IPR050494">
    <property type="entry name" value="Ser_Thr_dual-spec_kinase"/>
</dbReference>
<evidence type="ECO:0000313" key="14">
    <source>
        <dbReference type="EMBL" id="KAK8900185.1"/>
    </source>
</evidence>
<feature type="region of interest" description="Disordered" evidence="12">
    <location>
        <begin position="356"/>
        <end position="383"/>
    </location>
</feature>
<keyword evidence="6" id="KW-0418">Kinase</keyword>
<feature type="region of interest" description="Disordered" evidence="12">
    <location>
        <begin position="428"/>
        <end position="454"/>
    </location>
</feature>
<dbReference type="PANTHER" id="PTHR24058">
    <property type="entry name" value="DUAL SPECIFICITY PROTEIN KINASE"/>
    <property type="match status" value="1"/>
</dbReference>
<feature type="compositionally biased region" description="Polar residues" evidence="12">
    <location>
        <begin position="62"/>
        <end position="83"/>
    </location>
</feature>
<dbReference type="Gene3D" id="3.30.10.30">
    <property type="entry name" value="DYRK"/>
    <property type="match status" value="1"/>
</dbReference>
<dbReference type="SMART" id="SM00220">
    <property type="entry name" value="S_TKc"/>
    <property type="match status" value="1"/>
</dbReference>
<dbReference type="InterPro" id="IPR042521">
    <property type="entry name" value="DYRK"/>
</dbReference>
<feature type="compositionally biased region" description="Low complexity" evidence="12">
    <location>
        <begin position="287"/>
        <end position="320"/>
    </location>
</feature>
<evidence type="ECO:0000256" key="5">
    <source>
        <dbReference type="ARBA" id="ARBA00022741"/>
    </source>
</evidence>
<comment type="catalytic activity">
    <reaction evidence="9">
        <text>L-threonyl-[protein] + ATP = O-phospho-L-threonyl-[protein] + ADP + H(+)</text>
        <dbReference type="Rhea" id="RHEA:46608"/>
        <dbReference type="Rhea" id="RHEA-COMP:11060"/>
        <dbReference type="Rhea" id="RHEA-COMP:11605"/>
        <dbReference type="ChEBI" id="CHEBI:15378"/>
        <dbReference type="ChEBI" id="CHEBI:30013"/>
        <dbReference type="ChEBI" id="CHEBI:30616"/>
        <dbReference type="ChEBI" id="CHEBI:61977"/>
        <dbReference type="ChEBI" id="CHEBI:456216"/>
        <dbReference type="EC" id="2.7.12.1"/>
    </reaction>
</comment>
<protein>
    <recommendedName>
        <fullName evidence="2">dual-specificity kinase</fullName>
        <ecNumber evidence="2">2.7.12.1</ecNumber>
    </recommendedName>
</protein>
<gene>
    <name evidence="14" type="ORF">M9Y10_002508</name>
</gene>
<dbReference type="Gene3D" id="3.30.200.20">
    <property type="entry name" value="Phosphorylase Kinase, domain 1"/>
    <property type="match status" value="2"/>
</dbReference>
<dbReference type="Gene3D" id="1.10.510.10">
    <property type="entry name" value="Transferase(Phosphotransferase) domain 1"/>
    <property type="match status" value="1"/>
</dbReference>
<evidence type="ECO:0000256" key="10">
    <source>
        <dbReference type="ARBA" id="ARBA00051680"/>
    </source>
</evidence>
<dbReference type="InterPro" id="IPR008271">
    <property type="entry name" value="Ser/Thr_kinase_AS"/>
</dbReference>
<keyword evidence="5 11" id="KW-0547">Nucleotide-binding</keyword>
<evidence type="ECO:0000256" key="6">
    <source>
        <dbReference type="ARBA" id="ARBA00022777"/>
    </source>
</evidence>
<evidence type="ECO:0000256" key="11">
    <source>
        <dbReference type="PROSITE-ProRule" id="PRU10141"/>
    </source>
</evidence>
<dbReference type="PROSITE" id="PS00108">
    <property type="entry name" value="PROTEIN_KINASE_ST"/>
    <property type="match status" value="1"/>
</dbReference>
<feature type="compositionally biased region" description="Polar residues" evidence="12">
    <location>
        <begin position="93"/>
        <end position="109"/>
    </location>
</feature>
<dbReference type="Pfam" id="PF00069">
    <property type="entry name" value="Pkinase"/>
    <property type="match status" value="1"/>
</dbReference>
<feature type="compositionally biased region" description="Low complexity" evidence="12">
    <location>
        <begin position="579"/>
        <end position="595"/>
    </location>
</feature>
<dbReference type="InterPro" id="IPR011009">
    <property type="entry name" value="Kinase-like_dom_sf"/>
</dbReference>
<dbReference type="InterPro" id="IPR000719">
    <property type="entry name" value="Prot_kinase_dom"/>
</dbReference>
<evidence type="ECO:0000256" key="12">
    <source>
        <dbReference type="SAM" id="MobiDB-lite"/>
    </source>
</evidence>
<feature type="compositionally biased region" description="Polar residues" evidence="12">
    <location>
        <begin position="22"/>
        <end position="32"/>
    </location>
</feature>
<dbReference type="PROSITE" id="PS00107">
    <property type="entry name" value="PROTEIN_KINASE_ATP"/>
    <property type="match status" value="1"/>
</dbReference>
<dbReference type="SUPFAM" id="SSF56112">
    <property type="entry name" value="Protein kinase-like (PK-like)"/>
    <property type="match status" value="1"/>
</dbReference>
<comment type="catalytic activity">
    <reaction evidence="10">
        <text>L-tyrosyl-[protein] + ATP = O-phospho-L-tyrosyl-[protein] + ADP + H(+)</text>
        <dbReference type="Rhea" id="RHEA:10596"/>
        <dbReference type="Rhea" id="RHEA-COMP:10136"/>
        <dbReference type="Rhea" id="RHEA-COMP:20101"/>
        <dbReference type="ChEBI" id="CHEBI:15378"/>
        <dbReference type="ChEBI" id="CHEBI:30616"/>
        <dbReference type="ChEBI" id="CHEBI:46858"/>
        <dbReference type="ChEBI" id="CHEBI:61978"/>
        <dbReference type="ChEBI" id="CHEBI:456216"/>
        <dbReference type="EC" id="2.7.12.1"/>
    </reaction>
</comment>